<comment type="caution">
    <text evidence="2">The sequence shown here is derived from an EMBL/GenBank/DDBJ whole genome shotgun (WGS) entry which is preliminary data.</text>
</comment>
<feature type="domain" description="Lysozyme inhibitor LprI-like N-terminal" evidence="1">
    <location>
        <begin position="2"/>
        <end position="97"/>
    </location>
</feature>
<name>A0A8J7MSP8_9RHOB</name>
<proteinExistence type="predicted"/>
<dbReference type="InterPro" id="IPR009739">
    <property type="entry name" value="LprI-like_N"/>
</dbReference>
<evidence type="ECO:0000313" key="3">
    <source>
        <dbReference type="Proteomes" id="UP000619033"/>
    </source>
</evidence>
<dbReference type="Pfam" id="PF07007">
    <property type="entry name" value="LprI"/>
    <property type="match status" value="1"/>
</dbReference>
<sequence length="104" mass="11369">MAQSDLNICAVQDWQVADDQLNAVWPKVLAALKAADAELPAELKGGEKALREAQRAWITFRDAECKAEGYPMRGGSAEPLLVYGCMAALTRERTETLARIADSF</sequence>
<evidence type="ECO:0000259" key="1">
    <source>
        <dbReference type="Pfam" id="PF07007"/>
    </source>
</evidence>
<gene>
    <name evidence="2" type="ORF">JI744_06310</name>
</gene>
<dbReference type="AlphaFoldDB" id="A0A8J7MSP8"/>
<organism evidence="2 3">
    <name type="scientific">Fuscibacter oryzae</name>
    <dbReference type="NCBI Taxonomy" id="2803939"/>
    <lineage>
        <taxon>Bacteria</taxon>
        <taxon>Pseudomonadati</taxon>
        <taxon>Pseudomonadota</taxon>
        <taxon>Alphaproteobacteria</taxon>
        <taxon>Rhodobacterales</taxon>
        <taxon>Paracoccaceae</taxon>
        <taxon>Fuscibacter</taxon>
    </lineage>
</organism>
<dbReference type="Gene3D" id="1.20.1270.180">
    <property type="match status" value="1"/>
</dbReference>
<protein>
    <submittedName>
        <fullName evidence="2">DUF1311 domain-containing protein</fullName>
    </submittedName>
</protein>
<reference evidence="2" key="1">
    <citation type="submission" date="2021-01" db="EMBL/GenBank/DDBJ databases">
        <title>Genome seq and assembly of Tabrizicola sp. KVB23.</title>
        <authorList>
            <person name="Chhetri G."/>
        </authorList>
    </citation>
    <scope>NUCLEOTIDE SEQUENCE</scope>
    <source>
        <strain evidence="2">KVB23</strain>
    </source>
</reference>
<dbReference type="EMBL" id="JAESVP010000003">
    <property type="protein sequence ID" value="MBL4927713.1"/>
    <property type="molecule type" value="Genomic_DNA"/>
</dbReference>
<keyword evidence="3" id="KW-1185">Reference proteome</keyword>
<evidence type="ECO:0000313" key="2">
    <source>
        <dbReference type="EMBL" id="MBL4927713.1"/>
    </source>
</evidence>
<dbReference type="Proteomes" id="UP000619033">
    <property type="component" value="Unassembled WGS sequence"/>
</dbReference>
<accession>A0A8J7MSP8</accession>